<reference evidence="3" key="2">
    <citation type="submission" date="2021-01" db="EMBL/GenBank/DDBJ databases">
        <authorList>
            <person name="Schikora-Tamarit M.A."/>
        </authorList>
    </citation>
    <scope>NUCLEOTIDE SEQUENCE</scope>
    <source>
        <strain evidence="3">NCAIM Y.01608</strain>
    </source>
</reference>
<evidence type="ECO:0000313" key="3">
    <source>
        <dbReference type="EMBL" id="KAH3664761.1"/>
    </source>
</evidence>
<reference evidence="3" key="1">
    <citation type="journal article" date="2021" name="Open Biol.">
        <title>Shared evolutionary footprints suggest mitochondrial oxidative damage underlies multiple complex I losses in fungi.</title>
        <authorList>
            <person name="Schikora-Tamarit M.A."/>
            <person name="Marcet-Houben M."/>
            <person name="Nosek J."/>
            <person name="Gabaldon T."/>
        </authorList>
    </citation>
    <scope>NUCLEOTIDE SEQUENCE</scope>
    <source>
        <strain evidence="3">NCAIM Y.01608</strain>
    </source>
</reference>
<feature type="compositionally biased region" description="Basic and acidic residues" evidence="1">
    <location>
        <begin position="207"/>
        <end position="230"/>
    </location>
</feature>
<keyword evidence="2" id="KW-0472">Membrane</keyword>
<gene>
    <name evidence="3" type="ORF">OGATHE_003576</name>
</gene>
<feature type="transmembrane region" description="Helical" evidence="2">
    <location>
        <begin position="29"/>
        <end position="47"/>
    </location>
</feature>
<evidence type="ECO:0000256" key="2">
    <source>
        <dbReference type="SAM" id="Phobius"/>
    </source>
</evidence>
<feature type="region of interest" description="Disordered" evidence="1">
    <location>
        <begin position="206"/>
        <end position="250"/>
    </location>
</feature>
<protein>
    <submittedName>
        <fullName evidence="3">Uncharacterized protein</fullName>
    </submittedName>
</protein>
<feature type="compositionally biased region" description="Basic and acidic residues" evidence="1">
    <location>
        <begin position="241"/>
        <end position="250"/>
    </location>
</feature>
<dbReference type="Proteomes" id="UP000788993">
    <property type="component" value="Unassembled WGS sequence"/>
</dbReference>
<accession>A0A9P8T4E2</accession>
<dbReference type="AlphaFoldDB" id="A0A9P8T4E2"/>
<keyword evidence="2" id="KW-1133">Transmembrane helix</keyword>
<keyword evidence="2" id="KW-0812">Transmembrane</keyword>
<evidence type="ECO:0000256" key="1">
    <source>
        <dbReference type="SAM" id="MobiDB-lite"/>
    </source>
</evidence>
<name>A0A9P8T4E2_9ASCO</name>
<evidence type="ECO:0000313" key="4">
    <source>
        <dbReference type="Proteomes" id="UP000788993"/>
    </source>
</evidence>
<comment type="caution">
    <text evidence="3">The sequence shown here is derived from an EMBL/GenBank/DDBJ whole genome shotgun (WGS) entry which is preliminary data.</text>
</comment>
<proteinExistence type="predicted"/>
<dbReference type="EMBL" id="JAEUBD010001178">
    <property type="protein sequence ID" value="KAH3664761.1"/>
    <property type="molecule type" value="Genomic_DNA"/>
</dbReference>
<keyword evidence="4" id="KW-1185">Reference proteome</keyword>
<sequence length="250" mass="27637">MISHAVSSCKILTACGNGTDRARSFIKSLAFKIAAGSYVFLVVFTVIDPSIRSNVQAMWCLLSALVTSPHICLRYSSLYLGNRVMKDDSSRKGDPDALSSGLNSGIAHLSMSGVSQGLSLLYVEGICGDTRYEKNLQKIYQKIIKKKYCAHMKNKSTRISKKRPKRAPSKTVRAMVEKLNNEVQNVGELLKSADFKKDKGVFANLQTDHKLDQQTKTEKSRENDDLERQLDLLSGVTIEASSHKSGSESK</sequence>
<organism evidence="3 4">
    <name type="scientific">Ogataea polymorpha</name>
    <dbReference type="NCBI Taxonomy" id="460523"/>
    <lineage>
        <taxon>Eukaryota</taxon>
        <taxon>Fungi</taxon>
        <taxon>Dikarya</taxon>
        <taxon>Ascomycota</taxon>
        <taxon>Saccharomycotina</taxon>
        <taxon>Pichiomycetes</taxon>
        <taxon>Pichiales</taxon>
        <taxon>Pichiaceae</taxon>
        <taxon>Ogataea</taxon>
    </lineage>
</organism>